<keyword evidence="2" id="KW-1185">Reference proteome</keyword>
<gene>
    <name evidence="1" type="ORF">ECPE_LOCUS8940</name>
</gene>
<organism evidence="1 2">
    <name type="scientific">Echinostoma caproni</name>
    <dbReference type="NCBI Taxonomy" id="27848"/>
    <lineage>
        <taxon>Eukaryota</taxon>
        <taxon>Metazoa</taxon>
        <taxon>Spiralia</taxon>
        <taxon>Lophotrochozoa</taxon>
        <taxon>Platyhelminthes</taxon>
        <taxon>Trematoda</taxon>
        <taxon>Digenea</taxon>
        <taxon>Plagiorchiida</taxon>
        <taxon>Echinostomata</taxon>
        <taxon>Echinostomatoidea</taxon>
        <taxon>Echinostomatidae</taxon>
        <taxon>Echinostoma</taxon>
    </lineage>
</organism>
<dbReference type="Proteomes" id="UP000272942">
    <property type="component" value="Unassembled WGS sequence"/>
</dbReference>
<sequence length="140" mass="15810">MRELSVRDNVFCQEEESLSTLAKKVKEKIPKIVCLNSTFIDTLLNSDRISKTQNGITHQREIYKLIEDQLTHLTTLTAPLEESLHRSFSALQDVLSRLDLEESAEESQELATEDQLEKDPLELIEDCLTPKASPAAGDLI</sequence>
<protein>
    <submittedName>
        <fullName evidence="1">Uncharacterized protein</fullName>
    </submittedName>
</protein>
<dbReference type="EMBL" id="UZAN01046670">
    <property type="protein sequence ID" value="VDP84453.1"/>
    <property type="molecule type" value="Genomic_DNA"/>
</dbReference>
<accession>A0A3P8KRW3</accession>
<evidence type="ECO:0000313" key="2">
    <source>
        <dbReference type="Proteomes" id="UP000272942"/>
    </source>
</evidence>
<evidence type="ECO:0000313" key="1">
    <source>
        <dbReference type="EMBL" id="VDP84453.1"/>
    </source>
</evidence>
<dbReference type="OrthoDB" id="1574204at2759"/>
<dbReference type="AlphaFoldDB" id="A0A3P8KRW3"/>
<reference evidence="1 2" key="1">
    <citation type="submission" date="2018-11" db="EMBL/GenBank/DDBJ databases">
        <authorList>
            <consortium name="Pathogen Informatics"/>
        </authorList>
    </citation>
    <scope>NUCLEOTIDE SEQUENCE [LARGE SCALE GENOMIC DNA]</scope>
    <source>
        <strain evidence="1 2">Egypt</strain>
    </source>
</reference>
<name>A0A3P8KRW3_9TREM</name>
<proteinExistence type="predicted"/>